<evidence type="ECO:0000313" key="2">
    <source>
        <dbReference type="Proteomes" id="UP001055811"/>
    </source>
</evidence>
<accession>A0ACB9BIQ7</accession>
<organism evidence="1 2">
    <name type="scientific">Cichorium intybus</name>
    <name type="common">Chicory</name>
    <dbReference type="NCBI Taxonomy" id="13427"/>
    <lineage>
        <taxon>Eukaryota</taxon>
        <taxon>Viridiplantae</taxon>
        <taxon>Streptophyta</taxon>
        <taxon>Embryophyta</taxon>
        <taxon>Tracheophyta</taxon>
        <taxon>Spermatophyta</taxon>
        <taxon>Magnoliopsida</taxon>
        <taxon>eudicotyledons</taxon>
        <taxon>Gunneridae</taxon>
        <taxon>Pentapetalae</taxon>
        <taxon>asterids</taxon>
        <taxon>campanulids</taxon>
        <taxon>Asterales</taxon>
        <taxon>Asteraceae</taxon>
        <taxon>Cichorioideae</taxon>
        <taxon>Cichorieae</taxon>
        <taxon>Cichoriinae</taxon>
        <taxon>Cichorium</taxon>
    </lineage>
</organism>
<proteinExistence type="predicted"/>
<reference evidence="1 2" key="2">
    <citation type="journal article" date="2022" name="Mol. Ecol. Resour.">
        <title>The genomes of chicory, endive, great burdock and yacon provide insights into Asteraceae paleo-polyploidization history and plant inulin production.</title>
        <authorList>
            <person name="Fan W."/>
            <person name="Wang S."/>
            <person name="Wang H."/>
            <person name="Wang A."/>
            <person name="Jiang F."/>
            <person name="Liu H."/>
            <person name="Zhao H."/>
            <person name="Xu D."/>
            <person name="Zhang Y."/>
        </authorList>
    </citation>
    <scope>NUCLEOTIDE SEQUENCE [LARGE SCALE GENOMIC DNA]</scope>
    <source>
        <strain evidence="2">cv. Punajuju</strain>
        <tissue evidence="1">Leaves</tissue>
    </source>
</reference>
<gene>
    <name evidence="1" type="ORF">L2E82_31708</name>
</gene>
<comment type="caution">
    <text evidence="1">The sequence shown here is derived from an EMBL/GenBank/DDBJ whole genome shotgun (WGS) entry which is preliminary data.</text>
</comment>
<keyword evidence="2" id="KW-1185">Reference proteome</keyword>
<dbReference type="EMBL" id="CM042014">
    <property type="protein sequence ID" value="KAI3720715.1"/>
    <property type="molecule type" value="Genomic_DNA"/>
</dbReference>
<protein>
    <submittedName>
        <fullName evidence="1">Uncharacterized protein</fullName>
    </submittedName>
</protein>
<reference evidence="2" key="1">
    <citation type="journal article" date="2022" name="Mol. Ecol. Resour.">
        <title>The genomes of chicory, endive, great burdock and yacon provide insights into Asteraceae palaeo-polyploidization history and plant inulin production.</title>
        <authorList>
            <person name="Fan W."/>
            <person name="Wang S."/>
            <person name="Wang H."/>
            <person name="Wang A."/>
            <person name="Jiang F."/>
            <person name="Liu H."/>
            <person name="Zhao H."/>
            <person name="Xu D."/>
            <person name="Zhang Y."/>
        </authorList>
    </citation>
    <scope>NUCLEOTIDE SEQUENCE [LARGE SCALE GENOMIC DNA]</scope>
    <source>
        <strain evidence="2">cv. Punajuju</strain>
    </source>
</reference>
<name>A0ACB9BIQ7_CICIN</name>
<sequence length="95" mass="11274">MASEMGNPLMILNEKPRMKMFLYYLDGKKHNSESIIHLHHHPYCCLLILHKPHVLMCIITLNCQNPFSPTILSFFYQYQQKLHLLILNSVKKLHE</sequence>
<evidence type="ECO:0000313" key="1">
    <source>
        <dbReference type="EMBL" id="KAI3720715.1"/>
    </source>
</evidence>
<dbReference type="Proteomes" id="UP001055811">
    <property type="component" value="Linkage Group LG06"/>
</dbReference>